<evidence type="ECO:0000256" key="1">
    <source>
        <dbReference type="SAM" id="MobiDB-lite"/>
    </source>
</evidence>
<reference evidence="2 3" key="1">
    <citation type="submission" date="2019-04" db="EMBL/GenBank/DDBJ databases">
        <title>Friends and foes A comparative genomics study of 23 Aspergillus species from section Flavi.</title>
        <authorList>
            <consortium name="DOE Joint Genome Institute"/>
            <person name="Kjaerbolling I."/>
            <person name="Vesth T."/>
            <person name="Frisvad J.C."/>
            <person name="Nybo J.L."/>
            <person name="Theobald S."/>
            <person name="Kildgaard S."/>
            <person name="Isbrandt T."/>
            <person name="Kuo A."/>
            <person name="Sato A."/>
            <person name="Lyhne E.K."/>
            <person name="Kogle M.E."/>
            <person name="Wiebenga A."/>
            <person name="Kun R.S."/>
            <person name="Lubbers R.J."/>
            <person name="Makela M.R."/>
            <person name="Barry K."/>
            <person name="Chovatia M."/>
            <person name="Clum A."/>
            <person name="Daum C."/>
            <person name="Haridas S."/>
            <person name="He G."/>
            <person name="LaButti K."/>
            <person name="Lipzen A."/>
            <person name="Mondo S."/>
            <person name="Riley R."/>
            <person name="Salamov A."/>
            <person name="Simmons B.A."/>
            <person name="Magnuson J.K."/>
            <person name="Henrissat B."/>
            <person name="Mortensen U.H."/>
            <person name="Larsen T.O."/>
            <person name="Devries R.P."/>
            <person name="Grigoriev I.V."/>
            <person name="Machida M."/>
            <person name="Baker S.E."/>
            <person name="Andersen M.R."/>
        </authorList>
    </citation>
    <scope>NUCLEOTIDE SEQUENCE [LARGE SCALE GENOMIC DNA]</scope>
    <source>
        <strain evidence="2 3">IBT 18842</strain>
    </source>
</reference>
<feature type="compositionally biased region" description="Basic and acidic residues" evidence="1">
    <location>
        <begin position="398"/>
        <end position="416"/>
    </location>
</feature>
<gene>
    <name evidence="2" type="ORF">BDV25DRAFT_141797</name>
</gene>
<evidence type="ECO:0000313" key="3">
    <source>
        <dbReference type="Proteomes" id="UP000325780"/>
    </source>
</evidence>
<dbReference type="EMBL" id="ML742161">
    <property type="protein sequence ID" value="KAE8148413.1"/>
    <property type="molecule type" value="Genomic_DNA"/>
</dbReference>
<protein>
    <submittedName>
        <fullName evidence="2">Uncharacterized protein</fullName>
    </submittedName>
</protein>
<dbReference type="AlphaFoldDB" id="A0A5N6TPY5"/>
<dbReference type="Proteomes" id="UP000325780">
    <property type="component" value="Unassembled WGS sequence"/>
</dbReference>
<accession>A0A5N6TPY5</accession>
<feature type="compositionally biased region" description="Polar residues" evidence="1">
    <location>
        <begin position="444"/>
        <end position="459"/>
    </location>
</feature>
<keyword evidence="3" id="KW-1185">Reference proteome</keyword>
<name>A0A5N6TPY5_ASPAV</name>
<proteinExistence type="predicted"/>
<evidence type="ECO:0000313" key="2">
    <source>
        <dbReference type="EMBL" id="KAE8148413.1"/>
    </source>
</evidence>
<feature type="region of interest" description="Disordered" evidence="1">
    <location>
        <begin position="344"/>
        <end position="461"/>
    </location>
</feature>
<dbReference type="OrthoDB" id="10265971at2759"/>
<organism evidence="2 3">
    <name type="scientific">Aspergillus avenaceus</name>
    <dbReference type="NCBI Taxonomy" id="36643"/>
    <lineage>
        <taxon>Eukaryota</taxon>
        <taxon>Fungi</taxon>
        <taxon>Dikarya</taxon>
        <taxon>Ascomycota</taxon>
        <taxon>Pezizomycotina</taxon>
        <taxon>Eurotiomycetes</taxon>
        <taxon>Eurotiomycetidae</taxon>
        <taxon>Eurotiales</taxon>
        <taxon>Aspergillaceae</taxon>
        <taxon>Aspergillus</taxon>
        <taxon>Aspergillus subgen. Circumdati</taxon>
    </lineage>
</organism>
<feature type="region of interest" description="Disordered" evidence="1">
    <location>
        <begin position="473"/>
        <end position="511"/>
    </location>
</feature>
<sequence length="1233" mass="135227">MASKQRVVLASMWGLEEIGAEEIGNELKKGLPHADLHCEYGKSDGLLVVKGSLEESMPQLAARYSGFIEEQRDKDLLDMPRICPLDLPRVLQDGEISSSVNVENCQEGGLLALEDTDEELIPCQLPTPRVTKTWISPRGGVGCFATGYSSFLEKIATLTGTEIIVLDEPKGIKVSGSSLGDVDDAFAKLTRIEKPLSCLVTPQVTSIGIAAKQETSQYSICSYGNLSPGALKRVLTDPTMSSHFGLRQMFVTVSLSFDEGTQTYKLPENLTNPRPIGNEPGNSRIWSDFTFPPIGSGDNPLSLEPLVEKETTGNQAAPSIFSPSHPYLTVEKAKQVNEWVVEGTEVEVQSGQPEQPAVSPSEGPGEASLTQGATKHQFIKARRVAPSAHNPPSSPVKQADRIKTPDTDSKEEDAPTPRKRWKMMYESGLGNPNLQTDGPIPRASDTTPNAVNSFTNDSSPVLKKDHLTANFDSTKYGLNKPPHIPKRNRRNMPESVRTNSNTPRYKPMNKIPKKPHELVDVATPSVASSRVLSSISMNQPALIPQNASMNILSQEPLVPDTDIISNTASSVHDLDGLVFPNVSVCQPGPGTSTLTQETKAVRDENFTDQVKRLSRLEKAFKEQEDKVTHTSDFLITGISTVKTPRELNALLAKRRLEELEKACNSDEKQSVNELTTRRFHHTMNQKAPNPNGKANAKPMTKAKRQATLEDAWGIPKGPTKNKPGQGFGALAASGITKRLNLSPAELTLTNKQQPLDPKDDISMEEYILQLYRALQPTLEAAEYFPGSLNLEVQIGLLLTPILPKAYQECTLTLDEWTQIFQPRSGVSAPTMKFIDRLTTSGLDIDHIVDLKTSKKDGKRRLFQQTESEYSVFYEFHCRNRADQLLIITVDEQGKHSITKPTEELGTLNIHFPGSIWDARVVVSGNTVHSTGNNKEFEEAAQFMVDHLSIQPNQTLIRIDTRLPNGDCLTIERVYMKRWTRHRHIRPDDISKCAVSLNSSTGISNTQGTENHADIAGDSERDNPQGIFLQVTEVQDLLIESATSDSQALSARCITPLTDMIRKGRQWYEVSIVSPVIEALLDANKSIEVGERTDDWSSCDLLGSDVALLNSDTAVSSSSGLLPSAVASVIGPAGIGGLLRLTRAVVEKIDGVGNRNHGPIDPSRLPVLGSVKTQVVASMPYASSKGTIVKVVNRSLEFDELESIKEVGSVIVDVQRPCSTYSALKEELIEQEFW</sequence>